<feature type="region of interest" description="Disordered" evidence="1">
    <location>
        <begin position="157"/>
        <end position="370"/>
    </location>
</feature>
<reference evidence="3" key="1">
    <citation type="journal article" date="2012" name="MBio">
        <title>Comparative genome analysis of Trichophyton rubrum and related dermatophytes reveals candidate genes involved in infection.</title>
        <authorList>
            <person name="Martinez D.A."/>
            <person name="Oliver B.G."/>
            <person name="Graeser Y."/>
            <person name="Goldberg J.M."/>
            <person name="Li W."/>
            <person name="Martinez-Rossi N.M."/>
            <person name="Monod M."/>
            <person name="Shelest E."/>
            <person name="Barton R.C."/>
            <person name="Birch E."/>
            <person name="Brakhage A.A."/>
            <person name="Chen Z."/>
            <person name="Gurr S.J."/>
            <person name="Heiman D."/>
            <person name="Heitman J."/>
            <person name="Kosti I."/>
            <person name="Rossi A."/>
            <person name="Saif S."/>
            <person name="Samalova M."/>
            <person name="Saunders C.W."/>
            <person name="Shea T."/>
            <person name="Summerbell R.C."/>
            <person name="Xu J."/>
            <person name="Young S."/>
            <person name="Zeng Q."/>
            <person name="Birren B.W."/>
            <person name="Cuomo C.A."/>
            <person name="White T.C."/>
        </authorList>
    </citation>
    <scope>NUCLEOTIDE SEQUENCE [LARGE SCALE GENOMIC DNA]</scope>
    <source>
        <strain evidence="3">ATCC MYA-4605 / CBS 113480</strain>
    </source>
</reference>
<dbReference type="EMBL" id="DS995702">
    <property type="protein sequence ID" value="EEQ28683.1"/>
    <property type="molecule type" value="Genomic_DNA"/>
</dbReference>
<feature type="compositionally biased region" description="Polar residues" evidence="1">
    <location>
        <begin position="189"/>
        <end position="199"/>
    </location>
</feature>
<protein>
    <submittedName>
        <fullName evidence="2">Uncharacterized protein</fullName>
    </submittedName>
</protein>
<accession>C5FH53</accession>
<dbReference type="RefSeq" id="XP_002848568.1">
    <property type="nucleotide sequence ID" value="XM_002848522.1"/>
</dbReference>
<sequence length="370" mass="40597">MSCVSGECRPKTKSEQRDERRKLAARFDGLTKKLEEVARLQQHREDTRIEKYSCINLTEEDIGSPGHTPQRYRDAYQDFTDLYGNYFDDDDSVTGTDEDGKPGGSKKDEDCESVASESTTASEKYNMYSISESVLRMAIGFPGWVPIYPKKNERVYGTDSTVSSASPPTQVKETRKGASNEGYRGSMKLGQNTSASTSSPDKENKKEGGLDSVHSVTFSPSPGADNVEFGPHSPISLSPPPSPTDMLGPCDSDSVYSLSSPANNDNMDPEPESEDDDEGKDAIIYPSIEGDDQTELPSTQPEGDSDATLSDPDREDSDSVSGTSYDSTRRINKPVNHKFFHLHHRVPKRPATPSSANGNIKRSKTDRSNP</sequence>
<dbReference type="OMA" id="CISADCR"/>
<organism evidence="2 3">
    <name type="scientific">Arthroderma otae (strain ATCC MYA-4605 / CBS 113480)</name>
    <name type="common">Microsporum canis</name>
    <dbReference type="NCBI Taxonomy" id="554155"/>
    <lineage>
        <taxon>Eukaryota</taxon>
        <taxon>Fungi</taxon>
        <taxon>Dikarya</taxon>
        <taxon>Ascomycota</taxon>
        <taxon>Pezizomycotina</taxon>
        <taxon>Eurotiomycetes</taxon>
        <taxon>Eurotiomycetidae</taxon>
        <taxon>Onygenales</taxon>
        <taxon>Arthrodermataceae</taxon>
        <taxon>Microsporum</taxon>
    </lineage>
</organism>
<evidence type="ECO:0000256" key="1">
    <source>
        <dbReference type="SAM" id="MobiDB-lite"/>
    </source>
</evidence>
<name>C5FH53_ARTOC</name>
<feature type="compositionally biased region" description="Acidic residues" evidence="1">
    <location>
        <begin position="267"/>
        <end position="279"/>
    </location>
</feature>
<feature type="compositionally biased region" description="Basic residues" evidence="1">
    <location>
        <begin position="330"/>
        <end position="348"/>
    </location>
</feature>
<feature type="compositionally biased region" description="Low complexity" evidence="1">
    <location>
        <begin position="113"/>
        <end position="123"/>
    </location>
</feature>
<feature type="compositionally biased region" description="Basic and acidic residues" evidence="1">
    <location>
        <begin position="98"/>
        <end position="109"/>
    </location>
</feature>
<keyword evidence="3" id="KW-1185">Reference proteome</keyword>
<dbReference type="HOGENOM" id="CLU_044726_0_0_1"/>
<evidence type="ECO:0000313" key="3">
    <source>
        <dbReference type="Proteomes" id="UP000002035"/>
    </source>
</evidence>
<feature type="region of interest" description="Disordered" evidence="1">
    <location>
        <begin position="1"/>
        <end position="21"/>
    </location>
</feature>
<dbReference type="AlphaFoldDB" id="C5FH53"/>
<proteinExistence type="predicted"/>
<dbReference type="eggNOG" id="ENOG502RNIC">
    <property type="taxonomic scope" value="Eukaryota"/>
</dbReference>
<feature type="compositionally biased region" description="Basic and acidic residues" evidence="1">
    <location>
        <begin position="8"/>
        <end position="21"/>
    </location>
</feature>
<dbReference type="Proteomes" id="UP000002035">
    <property type="component" value="Unassembled WGS sequence"/>
</dbReference>
<feature type="region of interest" description="Disordered" evidence="1">
    <location>
        <begin position="86"/>
        <end position="123"/>
    </location>
</feature>
<gene>
    <name evidence="2" type="ORF">MCYG_01502</name>
</gene>
<dbReference type="OrthoDB" id="4173923at2759"/>
<feature type="compositionally biased region" description="Polar residues" evidence="1">
    <location>
        <begin position="158"/>
        <end position="171"/>
    </location>
</feature>
<dbReference type="VEuPathDB" id="FungiDB:MCYG_01502"/>
<dbReference type="GeneID" id="9230706"/>
<evidence type="ECO:0000313" key="2">
    <source>
        <dbReference type="EMBL" id="EEQ28683.1"/>
    </source>
</evidence>
<feature type="compositionally biased region" description="Polar residues" evidence="1">
    <location>
        <begin position="254"/>
        <end position="266"/>
    </location>
</feature>
<feature type="compositionally biased region" description="Basic and acidic residues" evidence="1">
    <location>
        <begin position="200"/>
        <end position="209"/>
    </location>
</feature>